<dbReference type="Pfam" id="PF00373">
    <property type="entry name" value="FERM_M"/>
    <property type="match status" value="1"/>
</dbReference>
<evidence type="ECO:0008006" key="10">
    <source>
        <dbReference type="Google" id="ProtNLM"/>
    </source>
</evidence>
<evidence type="ECO:0000256" key="3">
    <source>
        <dbReference type="ARBA" id="ARBA00022490"/>
    </source>
</evidence>
<comment type="similarity">
    <text evidence="2">Belongs to the TRAFAC class myosin-kinesin ATPase superfamily. Myosin family.</text>
</comment>
<proteinExistence type="inferred from homology"/>
<evidence type="ECO:0000259" key="7">
    <source>
        <dbReference type="PROSITE" id="PS51016"/>
    </source>
</evidence>
<keyword evidence="9" id="KW-1185">Reference proteome</keyword>
<reference evidence="8 9" key="1">
    <citation type="journal article" date="2018" name="Proc. R. Soc. B">
        <title>A non-coding region near Follistatin controls head colour polymorphism in the Gouldian finch.</title>
        <authorList>
            <person name="Toomey M.B."/>
            <person name="Marques C.I."/>
            <person name="Andrade P."/>
            <person name="Araujo P.M."/>
            <person name="Sabatino S."/>
            <person name="Gazda M.A."/>
            <person name="Afonso S."/>
            <person name="Lopes R.J."/>
            <person name="Corbo J.C."/>
            <person name="Carneiro M."/>
        </authorList>
    </citation>
    <scope>NUCLEOTIDE SEQUENCE [LARGE SCALE GENOMIC DNA]</scope>
    <source>
        <strain evidence="8">Red01</strain>
        <tissue evidence="8">Muscle</tissue>
    </source>
</reference>
<dbReference type="SUPFAM" id="SSF47031">
    <property type="entry name" value="Second domain of FERM"/>
    <property type="match status" value="1"/>
</dbReference>
<dbReference type="InterPro" id="IPR038185">
    <property type="entry name" value="MyTH4_dom_sf"/>
</dbReference>
<dbReference type="InterPro" id="IPR000299">
    <property type="entry name" value="FERM_domain"/>
</dbReference>
<dbReference type="SMART" id="SM00139">
    <property type="entry name" value="MyTH4"/>
    <property type="match status" value="1"/>
</dbReference>
<dbReference type="InterPro" id="IPR035963">
    <property type="entry name" value="FERM_2"/>
</dbReference>
<dbReference type="InterPro" id="IPR000857">
    <property type="entry name" value="MyTH4_dom"/>
</dbReference>
<dbReference type="EMBL" id="QUSF01000033">
    <property type="protein sequence ID" value="RLV99386.1"/>
    <property type="molecule type" value="Genomic_DNA"/>
</dbReference>
<keyword evidence="4" id="KW-0677">Repeat</keyword>
<dbReference type="GO" id="GO:0005856">
    <property type="term" value="C:cytoskeleton"/>
    <property type="evidence" value="ECO:0007669"/>
    <property type="project" value="InterPro"/>
</dbReference>
<dbReference type="PANTHER" id="PTHR22692">
    <property type="entry name" value="MYOSIN VII, XV"/>
    <property type="match status" value="1"/>
</dbReference>
<dbReference type="InterPro" id="IPR051567">
    <property type="entry name" value="Unconventional_Myosin_ATPase"/>
</dbReference>
<dbReference type="OrthoDB" id="8182952at2759"/>
<comment type="subcellular location">
    <subcellularLocation>
        <location evidence="1">Cytoplasm</location>
    </subcellularLocation>
</comment>
<dbReference type="Gene3D" id="3.10.20.90">
    <property type="entry name" value="Phosphatidylinositol 3-kinase Catalytic Subunit, Chain A, domain 1"/>
    <property type="match status" value="1"/>
</dbReference>
<organism evidence="8 9">
    <name type="scientific">Chloebia gouldiae</name>
    <name type="common">Gouldian finch</name>
    <name type="synonym">Erythrura gouldiae</name>
    <dbReference type="NCBI Taxonomy" id="44316"/>
    <lineage>
        <taxon>Eukaryota</taxon>
        <taxon>Metazoa</taxon>
        <taxon>Chordata</taxon>
        <taxon>Craniata</taxon>
        <taxon>Vertebrata</taxon>
        <taxon>Euteleostomi</taxon>
        <taxon>Archelosauria</taxon>
        <taxon>Archosauria</taxon>
        <taxon>Dinosauria</taxon>
        <taxon>Saurischia</taxon>
        <taxon>Theropoda</taxon>
        <taxon>Coelurosauria</taxon>
        <taxon>Aves</taxon>
        <taxon>Neognathae</taxon>
        <taxon>Neoaves</taxon>
        <taxon>Telluraves</taxon>
        <taxon>Australaves</taxon>
        <taxon>Passeriformes</taxon>
        <taxon>Passeroidea</taxon>
        <taxon>Passeridae</taxon>
        <taxon>Chloebia</taxon>
    </lineage>
</organism>
<dbReference type="InterPro" id="IPR014352">
    <property type="entry name" value="FERM/acyl-CoA-bd_prot_sf"/>
</dbReference>
<dbReference type="PROSITE" id="PS51016">
    <property type="entry name" value="MYTH4"/>
    <property type="match status" value="1"/>
</dbReference>
<dbReference type="Gene3D" id="1.20.80.10">
    <property type="match status" value="1"/>
</dbReference>
<feature type="domain" description="FERM" evidence="6">
    <location>
        <begin position="183"/>
        <end position="493"/>
    </location>
</feature>
<sequence>MIDFATSYFREAQSMQGLKGPSAEKKNVADLVRHTKVPIQASLLRFSDSELNELATKNFQTLMRFMGDRPKHKNQAEVQCIYEILQLCKEKENLHDEIYCQVIKQVTHNPQQESELRGWLLLNLLTGYFLPSKILMPYATKFLQLASSDPSRTHHEGQTHGADGTLHVLLPEHCPLQKGHGARRLVVLMPGGMEYLTRIRTFTVAKELLQEICEQMGIGEQQEIQDFVLFAIRSKMVRPIKMEEYLHDYLLEDKLVTVTLRRLIWRTPLHFDNEVYTDVHYGQVLWDYLNGRILLNQSKEMEMQVGLLAMFQHWAKVQQQNSAPSSWAGDELESGFWHREELKEYTPKTLQSSISPKALHSHVATLLRTREPLQPRDAKIQFIEHVMKLPFFGYTIFIVERISDGMIPVPCFFGVNKEEIIVVDVTTQAVSLVIPLKELQKMRTLRPISDGGLPGLELHYGSPGSPKALWVELSQAKELYHTIVMLDKTELHS</sequence>
<evidence type="ECO:0000256" key="2">
    <source>
        <dbReference type="ARBA" id="ARBA00008314"/>
    </source>
</evidence>
<evidence type="ECO:0000256" key="4">
    <source>
        <dbReference type="ARBA" id="ARBA00022737"/>
    </source>
</evidence>
<dbReference type="Gene3D" id="1.25.40.530">
    <property type="entry name" value="MyTH4 domain"/>
    <property type="match status" value="1"/>
</dbReference>
<gene>
    <name evidence="8" type="ORF">DV515_00009956</name>
</gene>
<dbReference type="GO" id="GO:0005737">
    <property type="term" value="C:cytoplasm"/>
    <property type="evidence" value="ECO:0007669"/>
    <property type="project" value="UniProtKB-SubCell"/>
</dbReference>
<evidence type="ECO:0000259" key="6">
    <source>
        <dbReference type="PROSITE" id="PS50057"/>
    </source>
</evidence>
<feature type="domain" description="MyTH4" evidence="7">
    <location>
        <begin position="34"/>
        <end position="199"/>
    </location>
</feature>
<dbReference type="Pfam" id="PF00784">
    <property type="entry name" value="MyTH4"/>
    <property type="match status" value="1"/>
</dbReference>
<name>A0A3L8SAP0_CHLGU</name>
<evidence type="ECO:0000313" key="9">
    <source>
        <dbReference type="Proteomes" id="UP000276834"/>
    </source>
</evidence>
<dbReference type="SMART" id="SM00295">
    <property type="entry name" value="B41"/>
    <property type="match status" value="1"/>
</dbReference>
<protein>
    <recommendedName>
        <fullName evidence="10">MyTH4 domain-containing protein</fullName>
    </recommendedName>
</protein>
<dbReference type="InterPro" id="IPR019749">
    <property type="entry name" value="Band_41_domain"/>
</dbReference>
<evidence type="ECO:0000256" key="5">
    <source>
        <dbReference type="ARBA" id="ARBA00023203"/>
    </source>
</evidence>
<evidence type="ECO:0000313" key="8">
    <source>
        <dbReference type="EMBL" id="RLV99386.1"/>
    </source>
</evidence>
<accession>A0A3L8SAP0</accession>
<dbReference type="Proteomes" id="UP000276834">
    <property type="component" value="Unassembled WGS sequence"/>
</dbReference>
<dbReference type="AlphaFoldDB" id="A0A3L8SAP0"/>
<dbReference type="InterPro" id="IPR019748">
    <property type="entry name" value="FERM_central"/>
</dbReference>
<dbReference type="GO" id="GO:0003779">
    <property type="term" value="F:actin binding"/>
    <property type="evidence" value="ECO:0007669"/>
    <property type="project" value="UniProtKB-KW"/>
</dbReference>
<comment type="caution">
    <text evidence="8">The sequence shown here is derived from an EMBL/GenBank/DDBJ whole genome shotgun (WGS) entry which is preliminary data.</text>
</comment>
<keyword evidence="3" id="KW-0963">Cytoplasm</keyword>
<keyword evidence="5" id="KW-0009">Actin-binding</keyword>
<dbReference type="PROSITE" id="PS50057">
    <property type="entry name" value="FERM_3"/>
    <property type="match status" value="1"/>
</dbReference>
<dbReference type="PANTHER" id="PTHR22692:SF16">
    <property type="entry name" value="MYOSIN XVB"/>
    <property type="match status" value="1"/>
</dbReference>
<evidence type="ECO:0000256" key="1">
    <source>
        <dbReference type="ARBA" id="ARBA00004496"/>
    </source>
</evidence>